<feature type="compositionally biased region" description="Low complexity" evidence="2">
    <location>
        <begin position="121"/>
        <end position="154"/>
    </location>
</feature>
<evidence type="ECO:0000256" key="1">
    <source>
        <dbReference type="ARBA" id="ARBA00022729"/>
    </source>
</evidence>
<dbReference type="OrthoDB" id="2260257at2759"/>
<accession>A0A1X2GBQ7</accession>
<dbReference type="PANTHER" id="PTHR40633">
    <property type="entry name" value="MATRIX PROTEIN, PUTATIVE (AFU_ORTHOLOGUE AFUA_8G05410)-RELATED"/>
    <property type="match status" value="1"/>
</dbReference>
<feature type="signal peptide" evidence="3">
    <location>
        <begin position="1"/>
        <end position="19"/>
    </location>
</feature>
<gene>
    <name evidence="5" type="ORF">DM01DRAFT_1409129</name>
</gene>
<dbReference type="InterPro" id="IPR018466">
    <property type="entry name" value="Kre9/Knh1-like_N"/>
</dbReference>
<dbReference type="EMBL" id="MCGT01000024">
    <property type="protein sequence ID" value="ORX50116.1"/>
    <property type="molecule type" value="Genomic_DNA"/>
</dbReference>
<dbReference type="InterPro" id="IPR052982">
    <property type="entry name" value="SRP1/TIP1-like"/>
</dbReference>
<name>A0A1X2GBQ7_9FUNG</name>
<proteinExistence type="predicted"/>
<evidence type="ECO:0000259" key="4">
    <source>
        <dbReference type="Pfam" id="PF10342"/>
    </source>
</evidence>
<comment type="caution">
    <text evidence="5">The sequence shown here is derived from an EMBL/GenBank/DDBJ whole genome shotgun (WGS) entry which is preliminary data.</text>
</comment>
<reference evidence="5 6" key="1">
    <citation type="submission" date="2016-07" db="EMBL/GenBank/DDBJ databases">
        <title>Pervasive Adenine N6-methylation of Active Genes in Fungi.</title>
        <authorList>
            <consortium name="DOE Joint Genome Institute"/>
            <person name="Mondo S.J."/>
            <person name="Dannebaum R.O."/>
            <person name="Kuo R.C."/>
            <person name="Labutti K."/>
            <person name="Haridas S."/>
            <person name="Kuo A."/>
            <person name="Salamov A."/>
            <person name="Ahrendt S.R."/>
            <person name="Lipzen A."/>
            <person name="Sullivan W."/>
            <person name="Andreopoulos W.B."/>
            <person name="Clum A."/>
            <person name="Lindquist E."/>
            <person name="Daum C."/>
            <person name="Ramamoorthy G.K."/>
            <person name="Gryganskyi A."/>
            <person name="Culley D."/>
            <person name="Magnuson J.K."/>
            <person name="James T.Y."/>
            <person name="O'Malley M.A."/>
            <person name="Stajich J.E."/>
            <person name="Spatafora J.W."/>
            <person name="Visel A."/>
            <person name="Grigoriev I.V."/>
        </authorList>
    </citation>
    <scope>NUCLEOTIDE SEQUENCE [LARGE SCALE GENOMIC DNA]</scope>
    <source>
        <strain evidence="5 6">NRRL 3301</strain>
    </source>
</reference>
<keyword evidence="6" id="KW-1185">Reference proteome</keyword>
<sequence>MIKSIVAIAALAASAVVNADGILSVTAPLTGASYQAGSTAIVSWVNPSVTTITQIVLAQGQSTALQPVKAIATNVTASSGSYTWNIPSDTPPGTNYALEFGTSPNMSFSGQFSITAGSGGSSNSSSNSSSSASGAGSTSTAAGAKSSSSTSSAGKLAPVAVAVAAVGAAAWALC</sequence>
<feature type="domain" description="Yeast cell wall synthesis Kre9/Knh1-like N-terminal" evidence="4">
    <location>
        <begin position="28"/>
        <end position="114"/>
    </location>
</feature>
<feature type="region of interest" description="Disordered" evidence="2">
    <location>
        <begin position="119"/>
        <end position="154"/>
    </location>
</feature>
<keyword evidence="1 3" id="KW-0732">Signal</keyword>
<protein>
    <recommendedName>
        <fullName evidence="4">Yeast cell wall synthesis Kre9/Knh1-like N-terminal domain-containing protein</fullName>
    </recommendedName>
</protein>
<evidence type="ECO:0000256" key="2">
    <source>
        <dbReference type="SAM" id="MobiDB-lite"/>
    </source>
</evidence>
<dbReference type="Pfam" id="PF10342">
    <property type="entry name" value="Kre9_KNH"/>
    <property type="match status" value="1"/>
</dbReference>
<dbReference type="AlphaFoldDB" id="A0A1X2GBQ7"/>
<organism evidence="5 6">
    <name type="scientific">Hesseltinella vesiculosa</name>
    <dbReference type="NCBI Taxonomy" id="101127"/>
    <lineage>
        <taxon>Eukaryota</taxon>
        <taxon>Fungi</taxon>
        <taxon>Fungi incertae sedis</taxon>
        <taxon>Mucoromycota</taxon>
        <taxon>Mucoromycotina</taxon>
        <taxon>Mucoromycetes</taxon>
        <taxon>Mucorales</taxon>
        <taxon>Cunninghamellaceae</taxon>
        <taxon>Hesseltinella</taxon>
    </lineage>
</organism>
<dbReference type="STRING" id="101127.A0A1X2GBQ7"/>
<feature type="chain" id="PRO_5013321516" description="Yeast cell wall synthesis Kre9/Knh1-like N-terminal domain-containing protein" evidence="3">
    <location>
        <begin position="20"/>
        <end position="174"/>
    </location>
</feature>
<evidence type="ECO:0000313" key="6">
    <source>
        <dbReference type="Proteomes" id="UP000242146"/>
    </source>
</evidence>
<dbReference type="PANTHER" id="PTHR40633:SF1">
    <property type="entry name" value="GPI ANCHORED SERINE-THREONINE RICH PROTEIN (AFU_ORTHOLOGUE AFUA_1G03630)"/>
    <property type="match status" value="1"/>
</dbReference>
<evidence type="ECO:0000256" key="3">
    <source>
        <dbReference type="SAM" id="SignalP"/>
    </source>
</evidence>
<dbReference type="Proteomes" id="UP000242146">
    <property type="component" value="Unassembled WGS sequence"/>
</dbReference>
<evidence type="ECO:0000313" key="5">
    <source>
        <dbReference type="EMBL" id="ORX50116.1"/>
    </source>
</evidence>